<dbReference type="AlphaFoldDB" id="A0A9D9GWP0"/>
<organism evidence="1 2">
    <name type="scientific">Candidatus Alloenteromonas pullistercoris</name>
    <dbReference type="NCBI Taxonomy" id="2840785"/>
    <lineage>
        <taxon>Bacteria</taxon>
        <taxon>Bacillati</taxon>
        <taxon>Bacillota</taxon>
        <taxon>Bacillota incertae sedis</taxon>
        <taxon>Candidatus Alloenteromonas</taxon>
    </lineage>
</organism>
<dbReference type="PIRSF" id="PIRSF015268">
    <property type="entry name" value="Virulence_RhuM"/>
    <property type="match status" value="1"/>
</dbReference>
<dbReference type="Pfam" id="PF13310">
    <property type="entry name" value="Virulence_RhuM"/>
    <property type="match status" value="1"/>
</dbReference>
<protein>
    <submittedName>
        <fullName evidence="1">Virulence RhuM family protein</fullName>
    </submittedName>
</protein>
<reference evidence="1" key="1">
    <citation type="submission" date="2020-10" db="EMBL/GenBank/DDBJ databases">
        <authorList>
            <person name="Gilroy R."/>
        </authorList>
    </citation>
    <scope>NUCLEOTIDE SEQUENCE</scope>
    <source>
        <strain evidence="1">17113</strain>
    </source>
</reference>
<dbReference type="InterPro" id="IPR011204">
    <property type="entry name" value="Virulence_RhuM-like"/>
</dbReference>
<gene>
    <name evidence="1" type="ORF">IAC61_05480</name>
</gene>
<evidence type="ECO:0000313" key="2">
    <source>
        <dbReference type="Proteomes" id="UP000823634"/>
    </source>
</evidence>
<dbReference type="PANTHER" id="PTHR35810:SF1">
    <property type="entry name" value="CYTOPLASMIC PROTEIN"/>
    <property type="match status" value="1"/>
</dbReference>
<comment type="caution">
    <text evidence="1">The sequence shown here is derived from an EMBL/GenBank/DDBJ whole genome shotgun (WGS) entry which is preliminary data.</text>
</comment>
<proteinExistence type="predicted"/>
<dbReference type="PANTHER" id="PTHR35810">
    <property type="entry name" value="CYTOPLASMIC PROTEIN-RELATED"/>
    <property type="match status" value="1"/>
</dbReference>
<dbReference type="Proteomes" id="UP000823634">
    <property type="component" value="Unassembled WGS sequence"/>
</dbReference>
<evidence type="ECO:0000313" key="1">
    <source>
        <dbReference type="EMBL" id="MBO8426743.1"/>
    </source>
</evidence>
<accession>A0A9D9GWP0</accession>
<reference evidence="1" key="2">
    <citation type="journal article" date="2021" name="PeerJ">
        <title>Extensive microbial diversity within the chicken gut microbiome revealed by metagenomics and culture.</title>
        <authorList>
            <person name="Gilroy R."/>
            <person name="Ravi A."/>
            <person name="Getino M."/>
            <person name="Pursley I."/>
            <person name="Horton D.L."/>
            <person name="Alikhan N.F."/>
            <person name="Baker D."/>
            <person name="Gharbi K."/>
            <person name="Hall N."/>
            <person name="Watson M."/>
            <person name="Adriaenssens E.M."/>
            <person name="Foster-Nyarko E."/>
            <person name="Jarju S."/>
            <person name="Secka A."/>
            <person name="Antonio M."/>
            <person name="Oren A."/>
            <person name="Chaudhuri R.R."/>
            <person name="La Ragione R."/>
            <person name="Hildebrand F."/>
            <person name="Pallen M.J."/>
        </authorList>
    </citation>
    <scope>NUCLEOTIDE SEQUENCE</scope>
    <source>
        <strain evidence="1">17113</strain>
    </source>
</reference>
<dbReference type="EMBL" id="JADINA010000034">
    <property type="protein sequence ID" value="MBO8426743.1"/>
    <property type="molecule type" value="Genomic_DNA"/>
</dbReference>
<name>A0A9D9GWP0_9FIRM</name>
<sequence length="331" mass="38256">MMPDKNDILIYNTPNGNSNVEVYLFDEDIWMTQAALADLFQTSRNNITMHIQNIYKEGELMEEATSKPDLLVRNEGSRTVKRTIKLYNLKMIIAIGIRAKSSAATSFRIWANNVLREYMVKGFAMDDRRLEDPERFGKDYFDELYLRIRAIRASEKRFYQKVLDIYSTSVDYNANDEQTISFFKTVQNKLNFAISGETAAEIVYHRADAEKDNMGLTSWSGEHVQKSDVTIAKNYLSKEEIDSLNQIVNMYLDHAERMAKSAIPMHMSDWASALDEFLRFERADILTGSGKISHALAVQKAHKEYEKFDNARKLRMGHELDSKLLDVLKKK</sequence>